<evidence type="ECO:0000313" key="3">
    <source>
        <dbReference type="Proteomes" id="UP000011115"/>
    </source>
</evidence>
<reference evidence="2" key="2">
    <citation type="submission" date="2015-06" db="UniProtKB">
        <authorList>
            <consortium name="EnsemblPlants"/>
        </authorList>
    </citation>
    <scope>IDENTIFICATION</scope>
    <source>
        <strain evidence="2">DM1-3 516 R44</strain>
    </source>
</reference>
<feature type="compositionally biased region" description="Polar residues" evidence="1">
    <location>
        <begin position="39"/>
        <end position="51"/>
    </location>
</feature>
<accession>M1DFB7</accession>
<dbReference type="PaxDb" id="4113-PGSC0003DMT400088144"/>
<dbReference type="Gramene" id="PGSC0003DMT400088144">
    <property type="protein sequence ID" value="PGSC0003DMT400088144"/>
    <property type="gene ID" value="PGSC0003DMG400037715"/>
</dbReference>
<evidence type="ECO:0000313" key="2">
    <source>
        <dbReference type="EnsemblPlants" id="PGSC0003DMT400088144"/>
    </source>
</evidence>
<protein>
    <submittedName>
        <fullName evidence="2">Uncharacterized protein</fullName>
    </submittedName>
</protein>
<reference evidence="3" key="1">
    <citation type="journal article" date="2011" name="Nature">
        <title>Genome sequence and analysis of the tuber crop potato.</title>
        <authorList>
            <consortium name="The Potato Genome Sequencing Consortium"/>
        </authorList>
    </citation>
    <scope>NUCLEOTIDE SEQUENCE [LARGE SCALE GENOMIC DNA]</scope>
    <source>
        <strain evidence="3">cv. DM1-3 516 R44</strain>
    </source>
</reference>
<feature type="region of interest" description="Disordered" evidence="1">
    <location>
        <begin position="26"/>
        <end position="68"/>
    </location>
</feature>
<keyword evidence="3" id="KW-1185">Reference proteome</keyword>
<dbReference type="InParanoid" id="M1DFB7"/>
<dbReference type="HOGENOM" id="CLU_2531888_0_0_1"/>
<evidence type="ECO:0000256" key="1">
    <source>
        <dbReference type="SAM" id="MobiDB-lite"/>
    </source>
</evidence>
<sequence length="84" mass="9095">MSLTDEPWLDPRPMLVEVLNNQITRKSVSDPHSAASMEQGVNANRAQSTGPTILPGRPTQQGASFGTGVVQHPNKLYALQARND</sequence>
<dbReference type="EnsemblPlants" id="PGSC0003DMT400088144">
    <property type="protein sequence ID" value="PGSC0003DMT400088144"/>
    <property type="gene ID" value="PGSC0003DMG400037715"/>
</dbReference>
<dbReference type="AlphaFoldDB" id="M1DFB7"/>
<dbReference type="Proteomes" id="UP000011115">
    <property type="component" value="Unassembled WGS sequence"/>
</dbReference>
<name>M1DFB7_SOLTU</name>
<proteinExistence type="predicted"/>
<organism evidence="2 3">
    <name type="scientific">Solanum tuberosum</name>
    <name type="common">Potato</name>
    <dbReference type="NCBI Taxonomy" id="4113"/>
    <lineage>
        <taxon>Eukaryota</taxon>
        <taxon>Viridiplantae</taxon>
        <taxon>Streptophyta</taxon>
        <taxon>Embryophyta</taxon>
        <taxon>Tracheophyta</taxon>
        <taxon>Spermatophyta</taxon>
        <taxon>Magnoliopsida</taxon>
        <taxon>eudicotyledons</taxon>
        <taxon>Gunneridae</taxon>
        <taxon>Pentapetalae</taxon>
        <taxon>asterids</taxon>
        <taxon>lamiids</taxon>
        <taxon>Solanales</taxon>
        <taxon>Solanaceae</taxon>
        <taxon>Solanoideae</taxon>
        <taxon>Solaneae</taxon>
        <taxon>Solanum</taxon>
    </lineage>
</organism>